<dbReference type="InterPro" id="IPR009100">
    <property type="entry name" value="AcylCoA_DH/oxidase_NM_dom_sf"/>
</dbReference>
<dbReference type="Gene3D" id="2.40.110.10">
    <property type="entry name" value="Butyryl-CoA Dehydrogenase, subunit A, domain 2"/>
    <property type="match status" value="1"/>
</dbReference>
<name>A0A9P7UW38_9AGAR</name>
<dbReference type="SUPFAM" id="SSF56645">
    <property type="entry name" value="Acyl-CoA dehydrogenase NM domain-like"/>
    <property type="match status" value="1"/>
</dbReference>
<proteinExistence type="predicted"/>
<dbReference type="OrthoDB" id="538336at2759"/>
<dbReference type="RefSeq" id="XP_043010989.1">
    <property type="nucleotide sequence ID" value="XM_043149905.1"/>
</dbReference>
<evidence type="ECO:0000313" key="2">
    <source>
        <dbReference type="Proteomes" id="UP001049176"/>
    </source>
</evidence>
<comment type="caution">
    <text evidence="1">The sequence shown here is derived from an EMBL/GenBank/DDBJ whole genome shotgun (WGS) entry which is preliminary data.</text>
</comment>
<dbReference type="Gene3D" id="1.20.140.10">
    <property type="entry name" value="Butyryl-CoA Dehydrogenase, subunit A, domain 3"/>
    <property type="match status" value="1"/>
</dbReference>
<evidence type="ECO:0008006" key="3">
    <source>
        <dbReference type="Google" id="ProtNLM"/>
    </source>
</evidence>
<dbReference type="InterPro" id="IPR036250">
    <property type="entry name" value="AcylCo_DH-like_C"/>
</dbReference>
<dbReference type="GO" id="GO:0003997">
    <property type="term" value="F:acyl-CoA oxidase activity"/>
    <property type="evidence" value="ECO:0007669"/>
    <property type="project" value="InterPro"/>
</dbReference>
<dbReference type="GO" id="GO:0005777">
    <property type="term" value="C:peroxisome"/>
    <property type="evidence" value="ECO:0007669"/>
    <property type="project" value="InterPro"/>
</dbReference>
<dbReference type="InterPro" id="IPR012258">
    <property type="entry name" value="Acyl-CoA_oxidase"/>
</dbReference>
<organism evidence="1 2">
    <name type="scientific">Marasmius oreades</name>
    <name type="common">fairy-ring Marasmius</name>
    <dbReference type="NCBI Taxonomy" id="181124"/>
    <lineage>
        <taxon>Eukaryota</taxon>
        <taxon>Fungi</taxon>
        <taxon>Dikarya</taxon>
        <taxon>Basidiomycota</taxon>
        <taxon>Agaricomycotina</taxon>
        <taxon>Agaricomycetes</taxon>
        <taxon>Agaricomycetidae</taxon>
        <taxon>Agaricales</taxon>
        <taxon>Marasmiineae</taxon>
        <taxon>Marasmiaceae</taxon>
        <taxon>Marasmius</taxon>
    </lineage>
</organism>
<dbReference type="Proteomes" id="UP001049176">
    <property type="component" value="Chromosome 3"/>
</dbReference>
<accession>A0A9P7UW38</accession>
<sequence>MEEIKEKIKEFEKRSGENRGMYLERVDTRHKSPDFNMSFNSANHPALHRLDESHAGARQVALKHGITPYDVLHCSEKFWNLHLDPVCVRDFSAWTLLAIQLNLCGGVVSFFAAQSQSRYLDTLAKQIVNFDVSAQFLMTEVEHGLDARNLETTATLLPNGSFDLHTPHGGADKFMPPTLPDVGVPRLGIVMARLISLEGKDLGIRAFIVPLNDGVSMCPGITAKPLPDRCGVTPLGHALTHFDHVNLPNHALLGPLHSNLHPRVQFLSEIWRVSIGSATLTCGIISTLKTSAYIVATYSKRRMVGVPRVPIFTFRTQHRPILHALVRSFVLASFFKSLRTTGGFDSAWNNKDDLDHLQIRNAYATIFKVTTVNLCKESLSDLGERCGAQGTFAYNQLIPGEMAVRGAIIAEGDSLVLSIRLAFELLLGRYTLSSPHDPNHHLASHESALFSELQTQLISISNTNDSSDHRSQRANATILPRANSLIEAIGVRMAYEAALSDPEIDKTILRLFTISCIQRDIGWYIENGRFSRAKLFEDEMYAIEELLPKLDDMLKKTGVEPYVYAKICKEDSWREFVEGLPEIGRGGPGTLQARL</sequence>
<keyword evidence="2" id="KW-1185">Reference proteome</keyword>
<dbReference type="InterPro" id="IPR046373">
    <property type="entry name" value="Acyl-CoA_Oxase/DH_mid-dom_sf"/>
</dbReference>
<evidence type="ECO:0000313" key="1">
    <source>
        <dbReference type="EMBL" id="KAG7094519.1"/>
    </source>
</evidence>
<gene>
    <name evidence="1" type="ORF">E1B28_005350</name>
</gene>
<dbReference type="SUPFAM" id="SSF47203">
    <property type="entry name" value="Acyl-CoA dehydrogenase C-terminal domain-like"/>
    <property type="match status" value="1"/>
</dbReference>
<dbReference type="KEGG" id="more:E1B28_005350"/>
<dbReference type="GO" id="GO:0033540">
    <property type="term" value="P:fatty acid beta-oxidation using acyl-CoA oxidase"/>
    <property type="evidence" value="ECO:0007669"/>
    <property type="project" value="TreeGrafter"/>
</dbReference>
<protein>
    <recommendedName>
        <fullName evidence="3">Acyl-CoA oxidase</fullName>
    </recommendedName>
</protein>
<dbReference type="GO" id="GO:0055088">
    <property type="term" value="P:lipid homeostasis"/>
    <property type="evidence" value="ECO:0007669"/>
    <property type="project" value="TreeGrafter"/>
</dbReference>
<dbReference type="PANTHER" id="PTHR10909">
    <property type="entry name" value="ELECTRON TRANSPORT OXIDOREDUCTASE"/>
    <property type="match status" value="1"/>
</dbReference>
<dbReference type="GO" id="GO:0005504">
    <property type="term" value="F:fatty acid binding"/>
    <property type="evidence" value="ECO:0007669"/>
    <property type="project" value="TreeGrafter"/>
</dbReference>
<dbReference type="PANTHER" id="PTHR10909:SF382">
    <property type="entry name" value="ACYL-COENZYME A OXIDASE"/>
    <property type="match status" value="1"/>
</dbReference>
<dbReference type="GO" id="GO:0071949">
    <property type="term" value="F:FAD binding"/>
    <property type="evidence" value="ECO:0007669"/>
    <property type="project" value="InterPro"/>
</dbReference>
<dbReference type="EMBL" id="CM032183">
    <property type="protein sequence ID" value="KAG7094519.1"/>
    <property type="molecule type" value="Genomic_DNA"/>
</dbReference>
<dbReference type="AlphaFoldDB" id="A0A9P7UW38"/>
<dbReference type="GeneID" id="66074426"/>
<reference evidence="1" key="1">
    <citation type="journal article" date="2021" name="Genome Biol. Evol.">
        <title>The assembled and annotated genome of the fairy-ring fungus Marasmius oreades.</title>
        <authorList>
            <person name="Hiltunen M."/>
            <person name="Ament-Velasquez S.L."/>
            <person name="Johannesson H."/>
        </authorList>
    </citation>
    <scope>NUCLEOTIDE SEQUENCE</scope>
    <source>
        <strain evidence="1">03SP1</strain>
    </source>
</reference>